<dbReference type="KEGG" id="tagg:NF865_02210"/>
<accession>A0A9E7N0G8</accession>
<protein>
    <submittedName>
        <fullName evidence="3">Glycosyltransferase family 4 protein</fullName>
    </submittedName>
</protein>
<sequence length="383" mass="43754">MILIMPYTSNPSWGVENVAYNIVEGLKKIERDLERKDISITIVSDKGNSPRPKTEKLSSRLELISYKLLPPITFFGDVENAFMAIKYLKNHIINADIVHSHDALFSLQFTKLYPKKLLIHHFHSMARDIVPLINSTYLKFSFIILDYRLRALAKSQNIRYVAISQLEKKDINTFFGIPLEHISVIHNPISSDFFEVNKNEENGVIFFPARLIPRKNHPNLIKALGILKSMGVSNFRLILTGVPEDMQYYEEISHLISKLKLQENVMFLGKISRKVLLQYYSKASIVVIPSFRENFSLIAIESMATGTPVVASPVGIVPEAIIPGKNGFIINPRDPKDIAEKLRILLEDNKKRRSMGKNAKKTAEKWRSKNIARDLIKLWEGIS</sequence>
<gene>
    <name evidence="3" type="ORF">NF865_02210</name>
</gene>
<dbReference type="Pfam" id="PF00534">
    <property type="entry name" value="Glycos_transf_1"/>
    <property type="match status" value="1"/>
</dbReference>
<evidence type="ECO:0000313" key="3">
    <source>
        <dbReference type="EMBL" id="USS41779.1"/>
    </source>
</evidence>
<dbReference type="InterPro" id="IPR001296">
    <property type="entry name" value="Glyco_trans_1"/>
</dbReference>
<dbReference type="SUPFAM" id="SSF53756">
    <property type="entry name" value="UDP-Glycosyltransferase/glycogen phosphorylase"/>
    <property type="match status" value="1"/>
</dbReference>
<dbReference type="EMBL" id="CP099582">
    <property type="protein sequence ID" value="USS41779.1"/>
    <property type="molecule type" value="Genomic_DNA"/>
</dbReference>
<dbReference type="Proteomes" id="UP001055732">
    <property type="component" value="Chromosome"/>
</dbReference>
<reference evidence="3" key="2">
    <citation type="submission" date="2022-06" db="EMBL/GenBank/DDBJ databases">
        <authorList>
            <person name="Park Y.-J."/>
        </authorList>
    </citation>
    <scope>NUCLEOTIDE SEQUENCE</scope>
    <source>
        <strain evidence="3">TY</strain>
    </source>
</reference>
<keyword evidence="4" id="KW-1185">Reference proteome</keyword>
<evidence type="ECO:0000313" key="4">
    <source>
        <dbReference type="Proteomes" id="UP001055732"/>
    </source>
</evidence>
<feature type="domain" description="Glycosyl transferase family 1" evidence="2">
    <location>
        <begin position="192"/>
        <end position="361"/>
    </location>
</feature>
<reference evidence="3" key="1">
    <citation type="journal article" date="1998" name="Int. J. Syst. Bacteriol. 48 Pt">
        <title>Thermococcus guaymasensis sp. nov. and Thermococcus aggregans sp. nov., two novel thermophilic archaea isolated from the Guaymas Basin hydrothermal vent site.</title>
        <authorList>
            <person name="Canganella F."/>
            <person name="Jones W.J."/>
            <person name="Gambacorta A."/>
            <person name="Antranikian G."/>
        </authorList>
    </citation>
    <scope>NUCLEOTIDE SEQUENCE</scope>
    <source>
        <strain evidence="3">TY</strain>
    </source>
</reference>
<dbReference type="AlphaFoldDB" id="A0A9E7N0G8"/>
<dbReference type="PANTHER" id="PTHR46401:SF2">
    <property type="entry name" value="GLYCOSYLTRANSFERASE WBBK-RELATED"/>
    <property type="match status" value="1"/>
</dbReference>
<dbReference type="Gene3D" id="3.40.50.2000">
    <property type="entry name" value="Glycogen Phosphorylase B"/>
    <property type="match status" value="2"/>
</dbReference>
<dbReference type="GO" id="GO:0016757">
    <property type="term" value="F:glycosyltransferase activity"/>
    <property type="evidence" value="ECO:0007669"/>
    <property type="project" value="InterPro"/>
</dbReference>
<keyword evidence="1" id="KW-0808">Transferase</keyword>
<evidence type="ECO:0000259" key="2">
    <source>
        <dbReference type="Pfam" id="PF00534"/>
    </source>
</evidence>
<proteinExistence type="predicted"/>
<evidence type="ECO:0000256" key="1">
    <source>
        <dbReference type="ARBA" id="ARBA00022679"/>
    </source>
</evidence>
<dbReference type="CDD" id="cd03801">
    <property type="entry name" value="GT4_PimA-like"/>
    <property type="match status" value="1"/>
</dbReference>
<dbReference type="RefSeq" id="WP_253305714.1">
    <property type="nucleotide sequence ID" value="NZ_CP099582.1"/>
</dbReference>
<name>A0A9E7N0G8_THEAG</name>
<dbReference type="PANTHER" id="PTHR46401">
    <property type="entry name" value="GLYCOSYLTRANSFERASE WBBK-RELATED"/>
    <property type="match status" value="1"/>
</dbReference>
<organism evidence="3 4">
    <name type="scientific">Thermococcus aggregans</name>
    <dbReference type="NCBI Taxonomy" id="110163"/>
    <lineage>
        <taxon>Archaea</taxon>
        <taxon>Methanobacteriati</taxon>
        <taxon>Methanobacteriota</taxon>
        <taxon>Thermococci</taxon>
        <taxon>Thermococcales</taxon>
        <taxon>Thermococcaceae</taxon>
        <taxon>Thermococcus</taxon>
    </lineage>
</organism>